<name>A0AB39QS99_9ACTN</name>
<protein>
    <submittedName>
        <fullName evidence="5">FG-GAP repeat protein</fullName>
    </submittedName>
</protein>
<evidence type="ECO:0000256" key="3">
    <source>
        <dbReference type="ARBA" id="ARBA00023180"/>
    </source>
</evidence>
<feature type="compositionally biased region" description="Basic residues" evidence="4">
    <location>
        <begin position="189"/>
        <end position="217"/>
    </location>
</feature>
<sequence length="226" mass="22742">MAVADPEATVSGDAKAGLVRVVYGGGKGTSELNQDLAPVPGDAGPNDYFGDSLATVDYNKDGCTDLVVGTSREDVGSATDAGTVDVIYRASGGLGTGKAALHLEQGMGSEGILAASSESGDRMGTQVALVNRDPGATATDESLVMAVGVPGEDIGTVADAGAVQVFGLRGTPGAADRWVEAGNTARGPTGRHRAAGHHLRTGHRWPPGRRAPVRHVRSVSDGSTAA</sequence>
<keyword evidence="2" id="KW-0677">Repeat</keyword>
<dbReference type="InterPro" id="IPR013517">
    <property type="entry name" value="FG-GAP"/>
</dbReference>
<dbReference type="SUPFAM" id="SSF69318">
    <property type="entry name" value="Integrin alpha N-terminal domain"/>
    <property type="match status" value="1"/>
</dbReference>
<reference evidence="5" key="1">
    <citation type="submission" date="2024-07" db="EMBL/GenBank/DDBJ databases">
        <authorList>
            <person name="Yu S.T."/>
        </authorList>
    </citation>
    <scope>NUCLEOTIDE SEQUENCE</scope>
    <source>
        <strain evidence="5">R39</strain>
    </source>
</reference>
<evidence type="ECO:0000256" key="4">
    <source>
        <dbReference type="SAM" id="MobiDB-lite"/>
    </source>
</evidence>
<feature type="region of interest" description="Disordered" evidence="4">
    <location>
        <begin position="182"/>
        <end position="226"/>
    </location>
</feature>
<dbReference type="RefSeq" id="WP_369225490.1">
    <property type="nucleotide sequence ID" value="NZ_CP163441.1"/>
</dbReference>
<dbReference type="Pfam" id="PF01839">
    <property type="entry name" value="FG-GAP"/>
    <property type="match status" value="1"/>
</dbReference>
<evidence type="ECO:0000256" key="1">
    <source>
        <dbReference type="ARBA" id="ARBA00022729"/>
    </source>
</evidence>
<keyword evidence="3" id="KW-0325">Glycoprotein</keyword>
<accession>A0AB39QS99</accession>
<evidence type="ECO:0000313" key="5">
    <source>
        <dbReference type="EMBL" id="XDQ46497.1"/>
    </source>
</evidence>
<evidence type="ECO:0000256" key="2">
    <source>
        <dbReference type="ARBA" id="ARBA00022737"/>
    </source>
</evidence>
<dbReference type="AlphaFoldDB" id="A0AB39QS99"/>
<dbReference type="EMBL" id="CP163441">
    <property type="protein sequence ID" value="XDQ46497.1"/>
    <property type="molecule type" value="Genomic_DNA"/>
</dbReference>
<dbReference type="InterPro" id="IPR028994">
    <property type="entry name" value="Integrin_alpha_N"/>
</dbReference>
<dbReference type="Gene3D" id="2.130.10.130">
    <property type="entry name" value="Integrin alpha, N-terminal"/>
    <property type="match status" value="1"/>
</dbReference>
<dbReference type="PROSITE" id="PS51470">
    <property type="entry name" value="FG_GAP"/>
    <property type="match status" value="1"/>
</dbReference>
<keyword evidence="1" id="KW-0732">Signal</keyword>
<proteinExistence type="predicted"/>
<dbReference type="InterPro" id="IPR013519">
    <property type="entry name" value="Int_alpha_beta-p"/>
</dbReference>
<gene>
    <name evidence="5" type="ORF">AB5J52_31925</name>
</gene>
<organism evidence="5">
    <name type="scientific">Streptomyces sp. R39</name>
    <dbReference type="NCBI Taxonomy" id="3238631"/>
    <lineage>
        <taxon>Bacteria</taxon>
        <taxon>Bacillati</taxon>
        <taxon>Actinomycetota</taxon>
        <taxon>Actinomycetes</taxon>
        <taxon>Kitasatosporales</taxon>
        <taxon>Streptomycetaceae</taxon>
        <taxon>Streptomyces</taxon>
    </lineage>
</organism>